<dbReference type="GO" id="GO:0006241">
    <property type="term" value="P:CTP biosynthetic process"/>
    <property type="evidence" value="ECO:0007669"/>
    <property type="project" value="InterPro"/>
</dbReference>
<dbReference type="Pfam" id="PF00334">
    <property type="entry name" value="NDK"/>
    <property type="match status" value="2"/>
</dbReference>
<dbReference type="InterPro" id="IPR036850">
    <property type="entry name" value="NDK-like_dom_sf"/>
</dbReference>
<dbReference type="InterPro" id="IPR023005">
    <property type="entry name" value="Nucleoside_diP_kinase_AS"/>
</dbReference>
<dbReference type="OrthoDB" id="10263751at2759"/>
<dbReference type="GO" id="GO:0003341">
    <property type="term" value="P:cilium movement"/>
    <property type="evidence" value="ECO:0007669"/>
    <property type="project" value="TreeGrafter"/>
</dbReference>
<dbReference type="PANTHER" id="PTHR46161:SF1">
    <property type="entry name" value="NUCLEOSIDE DIPHOSPHATE KINASE HOMOLOG 5"/>
    <property type="match status" value="1"/>
</dbReference>
<evidence type="ECO:0000313" key="10">
    <source>
        <dbReference type="Proteomes" id="UP000507470"/>
    </source>
</evidence>
<dbReference type="Pfam" id="PF18738">
    <property type="entry name" value="HEPN_DZIP3"/>
    <property type="match status" value="2"/>
</dbReference>
<dbReference type="Gene3D" id="3.30.70.141">
    <property type="entry name" value="Nucleoside diphosphate kinase-like domain"/>
    <property type="match status" value="3"/>
</dbReference>
<dbReference type="EMBL" id="CACVKT020010403">
    <property type="protein sequence ID" value="CAC5426174.1"/>
    <property type="molecule type" value="Genomic_DNA"/>
</dbReference>
<evidence type="ECO:0000313" key="9">
    <source>
        <dbReference type="EMBL" id="CAC5426174.1"/>
    </source>
</evidence>
<dbReference type="SMART" id="SM00562">
    <property type="entry name" value="NDK"/>
    <property type="match status" value="3"/>
</dbReference>
<dbReference type="CDD" id="cd04416">
    <property type="entry name" value="NDPk_TX"/>
    <property type="match status" value="3"/>
</dbReference>
<proteinExistence type="inferred from homology"/>
<dbReference type="PRINTS" id="PR01243">
    <property type="entry name" value="NUCDPKINASE"/>
</dbReference>
<keyword evidence="4" id="KW-0460">Magnesium</keyword>
<dbReference type="GO" id="GO:0046872">
    <property type="term" value="F:metal ion binding"/>
    <property type="evidence" value="ECO:0007669"/>
    <property type="project" value="UniProtKB-KW"/>
</dbReference>
<keyword evidence="2" id="KW-0963">Cytoplasm</keyword>
<comment type="similarity">
    <text evidence="1 6 7">Belongs to the NDK family.</text>
</comment>
<dbReference type="InterPro" id="IPR001564">
    <property type="entry name" value="Nucleoside_diP_kinase"/>
</dbReference>
<comment type="caution">
    <text evidence="6">Lacks conserved residue(s) required for the propagation of feature annotation.</text>
</comment>
<name>A0A6J8F079_MYTCO</name>
<keyword evidence="5" id="KW-0546">Nucleotide metabolism</keyword>
<feature type="domain" description="Nucleoside diphosphate kinase-like" evidence="8">
    <location>
        <begin position="508"/>
        <end position="646"/>
    </location>
</feature>
<evidence type="ECO:0000256" key="4">
    <source>
        <dbReference type="ARBA" id="ARBA00022842"/>
    </source>
</evidence>
<keyword evidence="10" id="KW-1185">Reference proteome</keyword>
<sequence>MATEKDINRHVTALIVVIDVYPQMIREMIVNNSPPKFVLMQIQNDEVFMNNITSQQKVMILKLDTEGYNALDLSCLYKVIRNRTLLPKPKQGWGQKPKAEDQSEADDVERMKKHRNDILHRPQGGLSESERNIFFQQSIEIATRVDRRIGSPKNGFESRIKEIKSDIARIVSPEKYLALIENLAECRDKLREKERPCVILYYANSIAKKIGNQHDQDIKKKDVTVALIKPDVVEAGKVDQMLEDIREAGIEILQHAERMLTEDEIRHKVYGYLENQVFFEDMVQFMTRSPSFVLALTRGKTGKNIIENFRDLIGPTDVEEAKTLKPDSLRAKYGHTSFRNAVHGSSSLETAKRDLQLFFPDFVAPDVEDKAAKLQTTLALVRPKAVVPYKDIILAKIRDSGFKVAMQKEIQMSTEMVEEFYKGHKGQDYYDHLIENMSSGPVLALGLIRENAIEGWRNMLGPKEVSIAQEKAPESLRAQFAVDDAINSLHGSDSEETAKKELQLLFPTEQTVAVIKPDAIRNKDEIVARIHEAGFRIAITTTTKLPEEVAKKFYVNCENKDYYIDLIEHMISGEACFIGMCREGAVEGWRSMIGPSDPTKAKKDSPDSIRATYGESILKNAVHGSSDPEHAKRSIKTIFGDRSSSCTIFLRDLDFDDEAVMQIKKKTLGNICTEDIKLIGIEQGSLILHVRIPDWCFMTTEILHERIHTFLHQFFLVASIPFMHGHIFTVVLAESDDLVSDNELTKAEDLDYLRENTLPILKLNVNIQDSVFQDEFVMHREVNRFFFRMYNAIDAHNIPVNGSAKEVLMLAANENGENFASNSATILNSQLRTEEQEASKMMTKEPVVNKIMTKEPVVSKMMTEEPVVSKMITEEPVVSKMMAEESMVSKMMARDLVISEERTEEPVVNKMVAEDLVLSEGRTKEPVVNKMVDEEQVCIEMMDKEPVVSKMMTERPVITERMTKEPEFREGNTEEPVVSKMMAVEPVLSVRVTEKPDVNERMTKELGVSERITQEPVVGKKMTAETVLSECFAEESVVSERMTEEPEVIETFVRMAQKAIEPVADLKMAQEPIVGEMESNYFRISKLFESAPRAVRIKFDDTFPPEILKETLHKNITILTNLKDNKSFSQIQWDSMFPRTGDPTSESFDIPLMIHLFRNLDKMVITNQFPPNTDVSVGADLSRIRRYRKDVPNSKDIVFTNAKFTAYWDEIEAAVIRLSGGILKEECDNLKTMAYNVAKRQTDRNNAQAAKRLAQIEDINDDVDRIEKIDHKQNSDDKKGLYNNL</sequence>
<dbReference type="PROSITE" id="PS00469">
    <property type="entry name" value="NDPK"/>
    <property type="match status" value="1"/>
</dbReference>
<gene>
    <name evidence="9" type="ORF">MCOR_57910</name>
</gene>
<evidence type="ECO:0000256" key="2">
    <source>
        <dbReference type="ARBA" id="ARBA00022490"/>
    </source>
</evidence>
<accession>A0A6J8F079</accession>
<evidence type="ECO:0000256" key="3">
    <source>
        <dbReference type="ARBA" id="ARBA00022723"/>
    </source>
</evidence>
<feature type="domain" description="Nucleoside diphosphate kinase-like" evidence="8">
    <location>
        <begin position="374"/>
        <end position="507"/>
    </location>
</feature>
<reference evidence="9 10" key="1">
    <citation type="submission" date="2020-06" db="EMBL/GenBank/DDBJ databases">
        <authorList>
            <person name="Li R."/>
            <person name="Bekaert M."/>
        </authorList>
    </citation>
    <scope>NUCLEOTIDE SEQUENCE [LARGE SCALE GENOMIC DNA]</scope>
    <source>
        <strain evidence="10">wild</strain>
    </source>
</reference>
<dbReference type="GO" id="GO:0005929">
    <property type="term" value="C:cilium"/>
    <property type="evidence" value="ECO:0007669"/>
    <property type="project" value="TreeGrafter"/>
</dbReference>
<protein>
    <submittedName>
        <fullName evidence="9">NME8</fullName>
    </submittedName>
</protein>
<dbReference type="SUPFAM" id="SSF54919">
    <property type="entry name" value="Nucleoside diphosphate kinase, NDK"/>
    <property type="match status" value="3"/>
</dbReference>
<dbReference type="PROSITE" id="PS51374">
    <property type="entry name" value="NDPK_LIKE"/>
    <property type="match status" value="2"/>
</dbReference>
<dbReference type="GO" id="GO:0004550">
    <property type="term" value="F:nucleoside diphosphate kinase activity"/>
    <property type="evidence" value="ECO:0007669"/>
    <property type="project" value="InterPro"/>
</dbReference>
<evidence type="ECO:0000256" key="5">
    <source>
        <dbReference type="ARBA" id="ARBA00023080"/>
    </source>
</evidence>
<evidence type="ECO:0000256" key="7">
    <source>
        <dbReference type="RuleBase" id="RU004011"/>
    </source>
</evidence>
<organism evidence="9 10">
    <name type="scientific">Mytilus coruscus</name>
    <name type="common">Sea mussel</name>
    <dbReference type="NCBI Taxonomy" id="42192"/>
    <lineage>
        <taxon>Eukaryota</taxon>
        <taxon>Metazoa</taxon>
        <taxon>Spiralia</taxon>
        <taxon>Lophotrochozoa</taxon>
        <taxon>Mollusca</taxon>
        <taxon>Bivalvia</taxon>
        <taxon>Autobranchia</taxon>
        <taxon>Pteriomorphia</taxon>
        <taxon>Mytilida</taxon>
        <taxon>Mytiloidea</taxon>
        <taxon>Mytilidae</taxon>
        <taxon>Mytilinae</taxon>
        <taxon>Mytilus</taxon>
    </lineage>
</organism>
<dbReference type="Proteomes" id="UP000507470">
    <property type="component" value="Unassembled WGS sequence"/>
</dbReference>
<dbReference type="PANTHER" id="PTHR46161">
    <property type="entry name" value="NUCLEOSIDE DIPHOSPHATE KINASE"/>
    <property type="match status" value="1"/>
</dbReference>
<dbReference type="InterPro" id="IPR034907">
    <property type="entry name" value="NDK-like_dom"/>
</dbReference>
<dbReference type="GO" id="GO:1902176">
    <property type="term" value="P:negative regulation of oxidative stress-induced intrinsic apoptotic signaling pathway"/>
    <property type="evidence" value="ECO:0007669"/>
    <property type="project" value="TreeGrafter"/>
</dbReference>
<evidence type="ECO:0000259" key="8">
    <source>
        <dbReference type="SMART" id="SM00562"/>
    </source>
</evidence>
<evidence type="ECO:0000256" key="1">
    <source>
        <dbReference type="ARBA" id="ARBA00008142"/>
    </source>
</evidence>
<dbReference type="InterPro" id="IPR041249">
    <property type="entry name" value="HEPN_DZIP3"/>
</dbReference>
<feature type="domain" description="Nucleoside diphosphate kinase-like" evidence="8">
    <location>
        <begin position="221"/>
        <end position="366"/>
    </location>
</feature>
<evidence type="ECO:0000256" key="6">
    <source>
        <dbReference type="PROSITE-ProRule" id="PRU00706"/>
    </source>
</evidence>
<dbReference type="GO" id="GO:0006228">
    <property type="term" value="P:UTP biosynthetic process"/>
    <property type="evidence" value="ECO:0007669"/>
    <property type="project" value="InterPro"/>
</dbReference>
<keyword evidence="3" id="KW-0479">Metal-binding</keyword>
<dbReference type="GO" id="GO:0006183">
    <property type="term" value="P:GTP biosynthetic process"/>
    <property type="evidence" value="ECO:0007669"/>
    <property type="project" value="InterPro"/>
</dbReference>